<dbReference type="PANTHER" id="PTHR43698">
    <property type="entry name" value="RIBD C-TERMINAL DOMAIN CONTAINING PROTEIN"/>
    <property type="match status" value="1"/>
</dbReference>
<evidence type="ECO:0000313" key="3">
    <source>
        <dbReference type="Proteomes" id="UP000306628"/>
    </source>
</evidence>
<dbReference type="OrthoDB" id="9802489at2"/>
<dbReference type="InterPro" id="IPR014710">
    <property type="entry name" value="RmlC-like_jellyroll"/>
</dbReference>
<protein>
    <submittedName>
        <fullName evidence="2">Cupin domain-containing protein</fullName>
    </submittedName>
</protein>
<comment type="caution">
    <text evidence="2">The sequence shown here is derived from an EMBL/GenBank/DDBJ whole genome shotgun (WGS) entry which is preliminary data.</text>
</comment>
<proteinExistence type="predicted"/>
<dbReference type="PANTHER" id="PTHR43698:SF1">
    <property type="entry name" value="BLL4564 PROTEIN"/>
    <property type="match status" value="1"/>
</dbReference>
<organism evidence="2 3">
    <name type="scientific">Nonomuraea zeae</name>
    <dbReference type="NCBI Taxonomy" id="1642303"/>
    <lineage>
        <taxon>Bacteria</taxon>
        <taxon>Bacillati</taxon>
        <taxon>Actinomycetota</taxon>
        <taxon>Actinomycetes</taxon>
        <taxon>Streptosporangiales</taxon>
        <taxon>Streptosporangiaceae</taxon>
        <taxon>Nonomuraea</taxon>
    </lineage>
</organism>
<dbReference type="Proteomes" id="UP000306628">
    <property type="component" value="Unassembled WGS sequence"/>
</dbReference>
<dbReference type="InterPro" id="IPR047263">
    <property type="entry name" value="HNL-like_cupin"/>
</dbReference>
<dbReference type="AlphaFoldDB" id="A0A5S4GSL7"/>
<evidence type="ECO:0000259" key="1">
    <source>
        <dbReference type="Pfam" id="PF07883"/>
    </source>
</evidence>
<keyword evidence="3" id="KW-1185">Reference proteome</keyword>
<gene>
    <name evidence="2" type="ORF">ETD85_12025</name>
</gene>
<dbReference type="EMBL" id="VCKX01000028">
    <property type="protein sequence ID" value="TMR35948.1"/>
    <property type="molecule type" value="Genomic_DNA"/>
</dbReference>
<dbReference type="SUPFAM" id="SSF51182">
    <property type="entry name" value="RmlC-like cupins"/>
    <property type="match status" value="1"/>
</dbReference>
<name>A0A5S4GSL7_9ACTN</name>
<evidence type="ECO:0000313" key="2">
    <source>
        <dbReference type="EMBL" id="TMR35948.1"/>
    </source>
</evidence>
<sequence>MLIGRGIPGDRSSGLRSETTTGTVWSDIVLAEGQTRAINIFFSPCSRTHWHTHEGGQLLYTVAGEGWIRERGQERVTVGPGDVVWTEPGAEHWHGATDKGMLTQFIVHFGAVDWRGEVSDEDYFAG</sequence>
<dbReference type="Pfam" id="PF07883">
    <property type="entry name" value="Cupin_2"/>
    <property type="match status" value="1"/>
</dbReference>
<reference evidence="2 3" key="1">
    <citation type="submission" date="2019-05" db="EMBL/GenBank/DDBJ databases">
        <title>Draft genome sequence of Nonomuraea zeae DSM 100528.</title>
        <authorList>
            <person name="Saricaoglu S."/>
            <person name="Isik K."/>
        </authorList>
    </citation>
    <scope>NUCLEOTIDE SEQUENCE [LARGE SCALE GENOMIC DNA]</scope>
    <source>
        <strain evidence="2 3">DSM 100528</strain>
    </source>
</reference>
<feature type="domain" description="Cupin type-2" evidence="1">
    <location>
        <begin position="48"/>
        <end position="100"/>
    </location>
</feature>
<dbReference type="RefSeq" id="WP_138689746.1">
    <property type="nucleotide sequence ID" value="NZ_JBHSAZ010000089.1"/>
</dbReference>
<accession>A0A5S4GSL7</accession>
<dbReference type="InterPro" id="IPR011051">
    <property type="entry name" value="RmlC_Cupin_sf"/>
</dbReference>
<dbReference type="InterPro" id="IPR013096">
    <property type="entry name" value="Cupin_2"/>
</dbReference>
<dbReference type="CDD" id="cd02233">
    <property type="entry name" value="cupin_HNL-like"/>
    <property type="match status" value="1"/>
</dbReference>
<dbReference type="Gene3D" id="2.60.120.10">
    <property type="entry name" value="Jelly Rolls"/>
    <property type="match status" value="1"/>
</dbReference>